<name>A0ABQ5Q994_9BACT</name>
<accession>A0ABQ5Q994</accession>
<keyword evidence="1" id="KW-0732">Signal</keyword>
<dbReference type="Gene3D" id="2.60.40.1250">
    <property type="entry name" value="Thiol:disulfide interchange protein DsbD, N-terminal domain"/>
    <property type="match status" value="1"/>
</dbReference>
<dbReference type="RefSeq" id="WP_285727319.1">
    <property type="nucleotide sequence ID" value="NZ_BSDD01000006.1"/>
</dbReference>
<evidence type="ECO:0000313" key="4">
    <source>
        <dbReference type="Proteomes" id="UP001165089"/>
    </source>
</evidence>
<reference evidence="3 4" key="1">
    <citation type="journal article" date="2023" name="Antonie Van Leeuwenhoek">
        <title>Mesoterricola silvestris gen. nov., sp. nov., Mesoterricola sediminis sp. nov., Geothrix oryzae sp. nov., Geothrix edaphica sp. nov., Geothrix rubra sp. nov., and Geothrix limicola sp. nov., six novel members of Acidobacteriota isolated from soils.</title>
        <authorList>
            <person name="Itoh H."/>
            <person name="Sugisawa Y."/>
            <person name="Mise K."/>
            <person name="Xu Z."/>
            <person name="Kuniyasu M."/>
            <person name="Ushijima N."/>
            <person name="Kawano K."/>
            <person name="Kobayashi E."/>
            <person name="Shiratori Y."/>
            <person name="Masuda Y."/>
            <person name="Senoo K."/>
        </authorList>
    </citation>
    <scope>NUCLEOTIDE SEQUENCE [LARGE SCALE GENOMIC DNA]</scope>
    <source>
        <strain evidence="3 4">Red803</strain>
    </source>
</reference>
<evidence type="ECO:0000313" key="3">
    <source>
        <dbReference type="EMBL" id="GLH71243.1"/>
    </source>
</evidence>
<feature type="signal peptide" evidence="1">
    <location>
        <begin position="1"/>
        <end position="18"/>
    </location>
</feature>
<evidence type="ECO:0000256" key="1">
    <source>
        <dbReference type="SAM" id="SignalP"/>
    </source>
</evidence>
<evidence type="ECO:0000259" key="2">
    <source>
        <dbReference type="Pfam" id="PF11412"/>
    </source>
</evidence>
<gene>
    <name evidence="3" type="ORF">GETHPA_27760</name>
</gene>
<proteinExistence type="predicted"/>
<feature type="chain" id="PRO_5046771056" description="Thiol:disulfide interchange protein DsbD N-terminal domain-containing protein" evidence="1">
    <location>
        <begin position="19"/>
        <end position="139"/>
    </location>
</feature>
<dbReference type="InterPro" id="IPR036929">
    <property type="entry name" value="DsbDN_sf"/>
</dbReference>
<dbReference type="EMBL" id="BSDD01000006">
    <property type="protein sequence ID" value="GLH71243.1"/>
    <property type="molecule type" value="Genomic_DNA"/>
</dbReference>
<dbReference type="Proteomes" id="UP001165089">
    <property type="component" value="Unassembled WGS sequence"/>
</dbReference>
<protein>
    <recommendedName>
        <fullName evidence="2">Thiol:disulfide interchange protein DsbD N-terminal domain-containing protein</fullName>
    </recommendedName>
</protein>
<keyword evidence="4" id="KW-1185">Reference proteome</keyword>
<sequence length="139" mass="14658">MDRRIIPLLALLSLHAWAFDPAVDVALAAVPGGLRVSVPSGAHLKQRTFKVILASPRGRLAVGPLPPPSGRDEAGDPVWRGVVLIPLEGHGLPDPVPLAVTYQPCTEGPAGVCYLPQHRTVMARAADLEPGPRPPAKAR</sequence>
<dbReference type="InterPro" id="IPR028250">
    <property type="entry name" value="DsbDN"/>
</dbReference>
<dbReference type="SUPFAM" id="SSF74863">
    <property type="entry name" value="Thiol:disulfide interchange protein DsbD, N-terminal domain (DsbD-alpha)"/>
    <property type="match status" value="1"/>
</dbReference>
<dbReference type="Pfam" id="PF11412">
    <property type="entry name" value="DsbD_N"/>
    <property type="match status" value="1"/>
</dbReference>
<comment type="caution">
    <text evidence="3">The sequence shown here is derived from an EMBL/GenBank/DDBJ whole genome shotgun (WGS) entry which is preliminary data.</text>
</comment>
<organism evidence="3 4">
    <name type="scientific">Geothrix rubra</name>
    <dbReference type="NCBI Taxonomy" id="2927977"/>
    <lineage>
        <taxon>Bacteria</taxon>
        <taxon>Pseudomonadati</taxon>
        <taxon>Acidobacteriota</taxon>
        <taxon>Holophagae</taxon>
        <taxon>Holophagales</taxon>
        <taxon>Holophagaceae</taxon>
        <taxon>Geothrix</taxon>
    </lineage>
</organism>
<feature type="domain" description="Thiol:disulfide interchange protein DsbD N-terminal" evidence="2">
    <location>
        <begin position="26"/>
        <end position="122"/>
    </location>
</feature>